<keyword evidence="11" id="KW-1185">Reference proteome</keyword>
<dbReference type="InterPro" id="IPR002524">
    <property type="entry name" value="Cation_efflux"/>
</dbReference>
<feature type="transmembrane region" description="Helical" evidence="7">
    <location>
        <begin position="187"/>
        <end position="208"/>
    </location>
</feature>
<evidence type="ECO:0000256" key="4">
    <source>
        <dbReference type="ARBA" id="ARBA00022692"/>
    </source>
</evidence>
<evidence type="ECO:0000256" key="2">
    <source>
        <dbReference type="ARBA" id="ARBA00008114"/>
    </source>
</evidence>
<protein>
    <submittedName>
        <fullName evidence="10">Cation diffusion facilitator family transporter</fullName>
    </submittedName>
</protein>
<keyword evidence="6 7" id="KW-0472">Membrane</keyword>
<comment type="caution">
    <text evidence="10">The sequence shown here is derived from an EMBL/GenBank/DDBJ whole genome shotgun (WGS) entry which is preliminary data.</text>
</comment>
<name>A0ABU6IHJ5_9ACTN</name>
<dbReference type="NCBIfam" id="TIGR01297">
    <property type="entry name" value="CDF"/>
    <property type="match status" value="1"/>
</dbReference>
<dbReference type="Proteomes" id="UP001349994">
    <property type="component" value="Unassembled WGS sequence"/>
</dbReference>
<dbReference type="InterPro" id="IPR027469">
    <property type="entry name" value="Cation_efflux_TMD_sf"/>
</dbReference>
<dbReference type="SUPFAM" id="SSF160240">
    <property type="entry name" value="Cation efflux protein cytoplasmic domain-like"/>
    <property type="match status" value="1"/>
</dbReference>
<organism evidence="10 11">
    <name type="scientific">Adlercreutzia wanghongyangiae</name>
    <dbReference type="NCBI Taxonomy" id="3111451"/>
    <lineage>
        <taxon>Bacteria</taxon>
        <taxon>Bacillati</taxon>
        <taxon>Actinomycetota</taxon>
        <taxon>Coriobacteriia</taxon>
        <taxon>Eggerthellales</taxon>
        <taxon>Eggerthellaceae</taxon>
        <taxon>Adlercreutzia</taxon>
    </lineage>
</organism>
<evidence type="ECO:0000259" key="8">
    <source>
        <dbReference type="Pfam" id="PF01545"/>
    </source>
</evidence>
<feature type="transmembrane region" description="Helical" evidence="7">
    <location>
        <begin position="120"/>
        <end position="140"/>
    </location>
</feature>
<comment type="subcellular location">
    <subcellularLocation>
        <location evidence="1">Membrane</location>
        <topology evidence="1">Multi-pass membrane protein</topology>
    </subcellularLocation>
</comment>
<evidence type="ECO:0000313" key="10">
    <source>
        <dbReference type="EMBL" id="MEC4175851.1"/>
    </source>
</evidence>
<keyword evidence="5 7" id="KW-1133">Transmembrane helix</keyword>
<sequence length="302" mass="31607">MVAMRAASVHGRQVERVLWIVLLLNMAVAAAKFFYGLASGSASMQADGIHSVFDSLGNVIGLIGIAVAARPADTEHPYGHSKFETYGSLAIGVLLLVAAFEVGSGAVAKLASQSYTAQVTPVSFVVMVGTLAVNLGVTLYERRAGRRLHSEILAADAAHTLSDAFVSIGVIAGLAFVAAGYPVADPIMALLVTVAILFSAVSVFRAGLRTLSDHARIPSDEVAAAAEKVPGIRQVHAVRTRGTEAEVYCDMHVLVDPQMTVLAAHDLGDEVERAVKAAFPAVKEVLVHIEPDTVAERAEGSS</sequence>
<feature type="transmembrane region" description="Helical" evidence="7">
    <location>
        <begin position="17"/>
        <end position="37"/>
    </location>
</feature>
<accession>A0ABU6IHJ5</accession>
<dbReference type="Pfam" id="PF16916">
    <property type="entry name" value="ZT_dimer"/>
    <property type="match status" value="1"/>
</dbReference>
<evidence type="ECO:0000313" key="11">
    <source>
        <dbReference type="Proteomes" id="UP001349994"/>
    </source>
</evidence>
<gene>
    <name evidence="10" type="ORF">VIN30_05250</name>
</gene>
<dbReference type="RefSeq" id="WP_338209874.1">
    <property type="nucleotide sequence ID" value="NZ_JAYMFF010000009.1"/>
</dbReference>
<keyword evidence="3" id="KW-0813">Transport</keyword>
<evidence type="ECO:0000256" key="5">
    <source>
        <dbReference type="ARBA" id="ARBA00022989"/>
    </source>
</evidence>
<comment type="similarity">
    <text evidence="2">Belongs to the cation diffusion facilitator (CDF) transporter (TC 2.A.4) family.</text>
</comment>
<dbReference type="Pfam" id="PF01545">
    <property type="entry name" value="Cation_efflux"/>
    <property type="match status" value="1"/>
</dbReference>
<evidence type="ECO:0000256" key="7">
    <source>
        <dbReference type="SAM" id="Phobius"/>
    </source>
</evidence>
<dbReference type="SUPFAM" id="SSF161111">
    <property type="entry name" value="Cation efflux protein transmembrane domain-like"/>
    <property type="match status" value="1"/>
</dbReference>
<dbReference type="InterPro" id="IPR050291">
    <property type="entry name" value="CDF_Transporter"/>
</dbReference>
<dbReference type="Gene3D" id="1.20.1510.10">
    <property type="entry name" value="Cation efflux protein transmembrane domain"/>
    <property type="match status" value="1"/>
</dbReference>
<feature type="domain" description="Cation efflux protein cytoplasmic" evidence="9">
    <location>
        <begin position="220"/>
        <end position="291"/>
    </location>
</feature>
<evidence type="ECO:0000256" key="1">
    <source>
        <dbReference type="ARBA" id="ARBA00004141"/>
    </source>
</evidence>
<dbReference type="InterPro" id="IPR058533">
    <property type="entry name" value="Cation_efflux_TM"/>
</dbReference>
<dbReference type="InterPro" id="IPR027470">
    <property type="entry name" value="Cation_efflux_CTD"/>
</dbReference>
<feature type="transmembrane region" description="Helical" evidence="7">
    <location>
        <begin position="49"/>
        <end position="69"/>
    </location>
</feature>
<dbReference type="Gene3D" id="3.30.70.1350">
    <property type="entry name" value="Cation efflux protein, cytoplasmic domain"/>
    <property type="match status" value="1"/>
</dbReference>
<feature type="transmembrane region" description="Helical" evidence="7">
    <location>
        <begin position="89"/>
        <end position="108"/>
    </location>
</feature>
<dbReference type="PANTHER" id="PTHR43840:SF15">
    <property type="entry name" value="MITOCHONDRIAL METAL TRANSPORTER 1-RELATED"/>
    <property type="match status" value="1"/>
</dbReference>
<proteinExistence type="inferred from homology"/>
<feature type="domain" description="Cation efflux protein transmembrane" evidence="8">
    <location>
        <begin position="18"/>
        <end position="211"/>
    </location>
</feature>
<evidence type="ECO:0000259" key="9">
    <source>
        <dbReference type="Pfam" id="PF16916"/>
    </source>
</evidence>
<feature type="transmembrane region" description="Helical" evidence="7">
    <location>
        <begin position="161"/>
        <end position="181"/>
    </location>
</feature>
<keyword evidence="4 7" id="KW-0812">Transmembrane</keyword>
<dbReference type="EMBL" id="JAYMFF010000009">
    <property type="protein sequence ID" value="MEC4175851.1"/>
    <property type="molecule type" value="Genomic_DNA"/>
</dbReference>
<dbReference type="PANTHER" id="PTHR43840">
    <property type="entry name" value="MITOCHONDRIAL METAL TRANSPORTER 1-RELATED"/>
    <property type="match status" value="1"/>
</dbReference>
<dbReference type="InterPro" id="IPR036837">
    <property type="entry name" value="Cation_efflux_CTD_sf"/>
</dbReference>
<reference evidence="10 11" key="1">
    <citation type="submission" date="2024-01" db="EMBL/GenBank/DDBJ databases">
        <title>novel species in genus Adlercreutzia.</title>
        <authorList>
            <person name="Liu X."/>
        </authorList>
    </citation>
    <scope>NUCLEOTIDE SEQUENCE [LARGE SCALE GENOMIC DNA]</scope>
    <source>
        <strain evidence="10 11">R7</strain>
    </source>
</reference>
<evidence type="ECO:0000256" key="3">
    <source>
        <dbReference type="ARBA" id="ARBA00022448"/>
    </source>
</evidence>
<evidence type="ECO:0000256" key="6">
    <source>
        <dbReference type="ARBA" id="ARBA00023136"/>
    </source>
</evidence>